<keyword evidence="1" id="KW-0472">Membrane</keyword>
<dbReference type="AlphaFoldDB" id="A0A840WZX7"/>
<feature type="domain" description="EamA" evidence="2">
    <location>
        <begin position="162"/>
        <end position="297"/>
    </location>
</feature>
<dbReference type="EMBL" id="JACIJS010000005">
    <property type="protein sequence ID" value="MBB5516024.1"/>
    <property type="molecule type" value="Genomic_DNA"/>
</dbReference>
<accession>A0A840WZX7</accession>
<dbReference type="Pfam" id="PF00892">
    <property type="entry name" value="EamA"/>
    <property type="match status" value="1"/>
</dbReference>
<reference evidence="3 4" key="1">
    <citation type="submission" date="2020-08" db="EMBL/GenBank/DDBJ databases">
        <title>Genomic Encyclopedia of Type Strains, Phase IV (KMG-IV): sequencing the most valuable type-strain genomes for metagenomic binning, comparative biology and taxonomic classification.</title>
        <authorList>
            <person name="Goeker M."/>
        </authorList>
    </citation>
    <scope>NUCLEOTIDE SEQUENCE [LARGE SCALE GENOMIC DNA]</scope>
    <source>
        <strain evidence="3 4">DSM 103377</strain>
    </source>
</reference>
<name>A0A840WZX7_9RHOB</name>
<feature type="transmembrane region" description="Helical" evidence="1">
    <location>
        <begin position="191"/>
        <end position="211"/>
    </location>
</feature>
<feature type="transmembrane region" description="Helical" evidence="1">
    <location>
        <begin position="17"/>
        <end position="35"/>
    </location>
</feature>
<feature type="transmembrane region" description="Helical" evidence="1">
    <location>
        <begin position="231"/>
        <end position="250"/>
    </location>
</feature>
<dbReference type="InterPro" id="IPR037185">
    <property type="entry name" value="EmrE-like"/>
</dbReference>
<dbReference type="Proteomes" id="UP000553766">
    <property type="component" value="Unassembled WGS sequence"/>
</dbReference>
<feature type="transmembrane region" description="Helical" evidence="1">
    <location>
        <begin position="128"/>
        <end position="150"/>
    </location>
</feature>
<dbReference type="GO" id="GO:0016020">
    <property type="term" value="C:membrane"/>
    <property type="evidence" value="ECO:0007669"/>
    <property type="project" value="InterPro"/>
</dbReference>
<sequence length="301" mass="32332">MSDFIISIDGTPAGAQLAMFLALFSAVAHALFGALQKGRYDPWLTRGAIDIFYGAAALPVALIFFPLPDRQLLLILVGVLIIHTVYKLLMAMAYSRAAYTVVYPVVRGTSPFVTVIFAYMVFGEVFEPMQWAGVALLSGAILSLALVNLAREKIGRAALKNALIIAFIGGLTTAGYTTYDAWGIRLTADPLQFLVWFFVVDGLFVFPWIALVRWRRMADRPAPGPLLRKGAFGALVAVGSFGAVMLATRLDSVGEAAVLRETSTVFAALIGWFVLKEPVGPLRAGLMALIALGAVLVEFGG</sequence>
<dbReference type="PANTHER" id="PTHR22911">
    <property type="entry name" value="ACYL-MALONYL CONDENSING ENZYME-RELATED"/>
    <property type="match status" value="1"/>
</dbReference>
<comment type="caution">
    <text evidence="3">The sequence shown here is derived from an EMBL/GenBank/DDBJ whole genome shotgun (WGS) entry which is preliminary data.</text>
</comment>
<dbReference type="SUPFAM" id="SSF103481">
    <property type="entry name" value="Multidrug resistance efflux transporter EmrE"/>
    <property type="match status" value="2"/>
</dbReference>
<evidence type="ECO:0000313" key="3">
    <source>
        <dbReference type="EMBL" id="MBB5516024.1"/>
    </source>
</evidence>
<keyword evidence="1" id="KW-0812">Transmembrane</keyword>
<feature type="transmembrane region" description="Helical" evidence="1">
    <location>
        <begin position="256"/>
        <end position="275"/>
    </location>
</feature>
<evidence type="ECO:0000313" key="4">
    <source>
        <dbReference type="Proteomes" id="UP000553766"/>
    </source>
</evidence>
<dbReference type="RefSeq" id="WP_184011221.1">
    <property type="nucleotide sequence ID" value="NZ_JACIJS010000005.1"/>
</dbReference>
<dbReference type="Gene3D" id="1.10.3730.20">
    <property type="match status" value="2"/>
</dbReference>
<feature type="transmembrane region" description="Helical" evidence="1">
    <location>
        <begin position="282"/>
        <end position="300"/>
    </location>
</feature>
<feature type="transmembrane region" description="Helical" evidence="1">
    <location>
        <begin position="162"/>
        <end position="179"/>
    </location>
</feature>
<gene>
    <name evidence="3" type="ORF">FHS89_002044</name>
</gene>
<feature type="transmembrane region" description="Helical" evidence="1">
    <location>
        <begin position="101"/>
        <end position="122"/>
    </location>
</feature>
<organism evidence="3 4">
    <name type="scientific">Rubricella aquisinus</name>
    <dbReference type="NCBI Taxonomy" id="2028108"/>
    <lineage>
        <taxon>Bacteria</taxon>
        <taxon>Pseudomonadati</taxon>
        <taxon>Pseudomonadota</taxon>
        <taxon>Alphaproteobacteria</taxon>
        <taxon>Rhodobacterales</taxon>
        <taxon>Paracoccaceae</taxon>
        <taxon>Rubricella</taxon>
    </lineage>
</organism>
<evidence type="ECO:0000256" key="1">
    <source>
        <dbReference type="SAM" id="Phobius"/>
    </source>
</evidence>
<keyword evidence="4" id="KW-1185">Reference proteome</keyword>
<protein>
    <submittedName>
        <fullName evidence="3">Drug/metabolite transporter (DMT)-like permease</fullName>
    </submittedName>
</protein>
<proteinExistence type="predicted"/>
<keyword evidence="1" id="KW-1133">Transmembrane helix</keyword>
<feature type="transmembrane region" description="Helical" evidence="1">
    <location>
        <begin position="47"/>
        <end position="65"/>
    </location>
</feature>
<feature type="transmembrane region" description="Helical" evidence="1">
    <location>
        <begin position="71"/>
        <end position="89"/>
    </location>
</feature>
<evidence type="ECO:0000259" key="2">
    <source>
        <dbReference type="Pfam" id="PF00892"/>
    </source>
</evidence>
<dbReference type="InterPro" id="IPR000620">
    <property type="entry name" value="EamA_dom"/>
</dbReference>